<dbReference type="RefSeq" id="WP_387218835.1">
    <property type="nucleotide sequence ID" value="NZ_JBIAZM010000002.1"/>
</dbReference>
<protein>
    <submittedName>
        <fullName evidence="2">Uncharacterized protein</fullName>
    </submittedName>
</protein>
<keyword evidence="3" id="KW-1185">Reference proteome</keyword>
<name>A0ABW6VP83_9ACTN</name>
<comment type="caution">
    <text evidence="2">The sequence shown here is derived from an EMBL/GenBank/DDBJ whole genome shotgun (WGS) entry which is preliminary data.</text>
</comment>
<keyword evidence="1" id="KW-0812">Transmembrane</keyword>
<organism evidence="2 3">
    <name type="scientific">Micromonospora parva</name>
    <dbReference type="NCBI Taxonomy" id="1464048"/>
    <lineage>
        <taxon>Bacteria</taxon>
        <taxon>Bacillati</taxon>
        <taxon>Actinomycetota</taxon>
        <taxon>Actinomycetes</taxon>
        <taxon>Micromonosporales</taxon>
        <taxon>Micromonosporaceae</taxon>
        <taxon>Micromonospora</taxon>
    </lineage>
</organism>
<dbReference type="EMBL" id="JBIAZM010000002">
    <property type="protein sequence ID" value="MFF5199446.1"/>
    <property type="molecule type" value="Genomic_DNA"/>
</dbReference>
<accession>A0ABW6VP83</accession>
<evidence type="ECO:0000313" key="2">
    <source>
        <dbReference type="EMBL" id="MFF5199446.1"/>
    </source>
</evidence>
<proteinExistence type="predicted"/>
<dbReference type="Proteomes" id="UP001602287">
    <property type="component" value="Unassembled WGS sequence"/>
</dbReference>
<evidence type="ECO:0000256" key="1">
    <source>
        <dbReference type="SAM" id="Phobius"/>
    </source>
</evidence>
<keyword evidence="1" id="KW-0472">Membrane</keyword>
<keyword evidence="1" id="KW-1133">Transmembrane helix</keyword>
<gene>
    <name evidence="2" type="ORF">ACFY3B_07525</name>
</gene>
<reference evidence="2 3" key="1">
    <citation type="submission" date="2024-10" db="EMBL/GenBank/DDBJ databases">
        <title>The Natural Products Discovery Center: Release of the First 8490 Sequenced Strains for Exploring Actinobacteria Biosynthetic Diversity.</title>
        <authorList>
            <person name="Kalkreuter E."/>
            <person name="Kautsar S.A."/>
            <person name="Yang D."/>
            <person name="Bader C.D."/>
            <person name="Teijaro C.N."/>
            <person name="Fluegel L."/>
            <person name="Davis C.M."/>
            <person name="Simpson J.R."/>
            <person name="Lauterbach L."/>
            <person name="Steele A.D."/>
            <person name="Gui C."/>
            <person name="Meng S."/>
            <person name="Li G."/>
            <person name="Viehrig K."/>
            <person name="Ye F."/>
            <person name="Su P."/>
            <person name="Kiefer A.F."/>
            <person name="Nichols A."/>
            <person name="Cepeda A.J."/>
            <person name="Yan W."/>
            <person name="Fan B."/>
            <person name="Jiang Y."/>
            <person name="Adhikari A."/>
            <person name="Zheng C.-J."/>
            <person name="Schuster L."/>
            <person name="Cowan T.M."/>
            <person name="Smanski M.J."/>
            <person name="Chevrette M.G."/>
            <person name="De Carvalho L.P.S."/>
            <person name="Shen B."/>
        </authorList>
    </citation>
    <scope>NUCLEOTIDE SEQUENCE [LARGE SCALE GENOMIC DNA]</scope>
    <source>
        <strain evidence="2 3">NPDC000140</strain>
    </source>
</reference>
<sequence length="76" mass="8452">MRTAQYNGKVYLDAGSGTVFLRVLDGLSHNHRTRPEAALLRWKIAAPLIGLSLLMVVPAWFDTVTWWSFFGVATGC</sequence>
<feature type="transmembrane region" description="Helical" evidence="1">
    <location>
        <begin position="42"/>
        <end position="61"/>
    </location>
</feature>
<evidence type="ECO:0000313" key="3">
    <source>
        <dbReference type="Proteomes" id="UP001602287"/>
    </source>
</evidence>